<gene>
    <name evidence="1" type="ORF">GA0111570_10360</name>
</gene>
<evidence type="ECO:0000313" key="1">
    <source>
        <dbReference type="EMBL" id="SDB80741.1"/>
    </source>
</evidence>
<evidence type="ECO:0000313" key="2">
    <source>
        <dbReference type="Proteomes" id="UP000199086"/>
    </source>
</evidence>
<dbReference type="STRING" id="1577474.GA0111570_10360"/>
<keyword evidence="2" id="KW-1185">Reference proteome</keyword>
<dbReference type="AlphaFoldDB" id="A0A1G6GFG2"/>
<name>A0A1G6GFG2_9ACTN</name>
<protein>
    <submittedName>
        <fullName evidence="1">Uncharacterized protein</fullName>
    </submittedName>
</protein>
<accession>A0A1G6GFG2</accession>
<dbReference type="EMBL" id="FMYF01000003">
    <property type="protein sequence ID" value="SDB80741.1"/>
    <property type="molecule type" value="Genomic_DNA"/>
</dbReference>
<proteinExistence type="predicted"/>
<sequence length="221" mass="23622">MDSWFETFCQELLIRRAQSGSGQGLVLAREDFGLVLHADGDWSAVPVRALVQGLAPRWVAMFRTAVMPLVEQDPATGLPWEAGEAVGYRARDDAREGVVADVLVIDLLDAARGSGQWVLGYEINDRGVSFAEAIRVGECAEEILALSGLEPRDPGRIPTPDGTGRLSRAQGRLTLDLGGAHLGVRRLVESGGHGFAYASEAYAPTLTESGIAPVELVTLDI</sequence>
<reference evidence="1 2" key="1">
    <citation type="submission" date="2016-06" db="EMBL/GenBank/DDBJ databases">
        <authorList>
            <person name="Olsen C.W."/>
            <person name="Carey S."/>
            <person name="Hinshaw L."/>
            <person name="Karasin A.I."/>
        </authorList>
    </citation>
    <scope>NUCLEOTIDE SEQUENCE [LARGE SCALE GENOMIC DNA]</scope>
    <source>
        <strain evidence="1 2">LZ-22</strain>
    </source>
</reference>
<organism evidence="1 2">
    <name type="scientific">Raineyella antarctica</name>
    <dbReference type="NCBI Taxonomy" id="1577474"/>
    <lineage>
        <taxon>Bacteria</taxon>
        <taxon>Bacillati</taxon>
        <taxon>Actinomycetota</taxon>
        <taxon>Actinomycetes</taxon>
        <taxon>Propionibacteriales</taxon>
        <taxon>Propionibacteriaceae</taxon>
        <taxon>Raineyella</taxon>
    </lineage>
</organism>
<dbReference type="Proteomes" id="UP000199086">
    <property type="component" value="Unassembled WGS sequence"/>
</dbReference>
<dbReference type="RefSeq" id="WP_092607341.1">
    <property type="nucleotide sequence ID" value="NZ_FMYF01000003.1"/>
</dbReference>